<organism evidence="2 3">
    <name type="scientific">Ilyodon furcidens</name>
    <name type="common">goldbreast splitfin</name>
    <dbReference type="NCBI Taxonomy" id="33524"/>
    <lineage>
        <taxon>Eukaryota</taxon>
        <taxon>Metazoa</taxon>
        <taxon>Chordata</taxon>
        <taxon>Craniata</taxon>
        <taxon>Vertebrata</taxon>
        <taxon>Euteleostomi</taxon>
        <taxon>Actinopterygii</taxon>
        <taxon>Neopterygii</taxon>
        <taxon>Teleostei</taxon>
        <taxon>Neoteleostei</taxon>
        <taxon>Acanthomorphata</taxon>
        <taxon>Ovalentaria</taxon>
        <taxon>Atherinomorphae</taxon>
        <taxon>Cyprinodontiformes</taxon>
        <taxon>Goodeidae</taxon>
        <taxon>Ilyodon</taxon>
    </lineage>
</organism>
<gene>
    <name evidence="2" type="ORF">ILYODFUR_011197</name>
</gene>
<keyword evidence="3" id="KW-1185">Reference proteome</keyword>
<dbReference type="EMBL" id="JAHRIQ010035594">
    <property type="protein sequence ID" value="MEQ2232424.1"/>
    <property type="molecule type" value="Genomic_DNA"/>
</dbReference>
<accession>A0ABV0TIT0</accession>
<name>A0ABV0TIT0_9TELE</name>
<sequence>MQFLMLESTCSNMTEEARVPRENPRIHVGEHAKSMQKVPQPGIKPRAFWLQVALEGENTLRGGTDSQEWQQTVHRYLRVLHSRMMKRPPKNVTMEEARNAHHMRCP</sequence>
<proteinExistence type="predicted"/>
<protein>
    <submittedName>
        <fullName evidence="2">Uncharacterized protein</fullName>
    </submittedName>
</protein>
<evidence type="ECO:0000313" key="2">
    <source>
        <dbReference type="EMBL" id="MEQ2232424.1"/>
    </source>
</evidence>
<comment type="caution">
    <text evidence="2">The sequence shown here is derived from an EMBL/GenBank/DDBJ whole genome shotgun (WGS) entry which is preliminary data.</text>
</comment>
<feature type="region of interest" description="Disordered" evidence="1">
    <location>
        <begin position="84"/>
        <end position="106"/>
    </location>
</feature>
<evidence type="ECO:0000256" key="1">
    <source>
        <dbReference type="SAM" id="MobiDB-lite"/>
    </source>
</evidence>
<reference evidence="2 3" key="1">
    <citation type="submission" date="2021-06" db="EMBL/GenBank/DDBJ databases">
        <authorList>
            <person name="Palmer J.M."/>
        </authorList>
    </citation>
    <scope>NUCLEOTIDE SEQUENCE [LARGE SCALE GENOMIC DNA]</scope>
    <source>
        <strain evidence="3">if_2019</strain>
        <tissue evidence="2">Muscle</tissue>
    </source>
</reference>
<dbReference type="Proteomes" id="UP001482620">
    <property type="component" value="Unassembled WGS sequence"/>
</dbReference>
<evidence type="ECO:0000313" key="3">
    <source>
        <dbReference type="Proteomes" id="UP001482620"/>
    </source>
</evidence>